<name>A0ABV4G2M2_9BRAD</name>
<proteinExistence type="predicted"/>
<accession>A0ABV4G2M2</accession>
<sequence length="71" mass="8038">MVDDGPLRTAVDTAWCAYRARHRDVDAADGRRCLLERHLRGRREARESDGDAQELTGFGLAYLERLSDDSC</sequence>
<dbReference type="Proteomes" id="UP001565369">
    <property type="component" value="Unassembled WGS sequence"/>
</dbReference>
<gene>
    <name evidence="1" type="ORF">ABIG07_007084</name>
</gene>
<evidence type="ECO:0000313" key="1">
    <source>
        <dbReference type="EMBL" id="MEY9458136.1"/>
    </source>
</evidence>
<reference evidence="1 2" key="1">
    <citation type="submission" date="2024-07" db="EMBL/GenBank/DDBJ databases">
        <title>Genomic Encyclopedia of Type Strains, Phase V (KMG-V): Genome sequencing to study the core and pangenomes of soil and plant-associated prokaryotes.</title>
        <authorList>
            <person name="Whitman W."/>
        </authorList>
    </citation>
    <scope>NUCLEOTIDE SEQUENCE [LARGE SCALE GENOMIC DNA]</scope>
    <source>
        <strain evidence="1 2">USDA 152</strain>
    </source>
</reference>
<keyword evidence="2" id="KW-1185">Reference proteome</keyword>
<organism evidence="1 2">
    <name type="scientific">Bradyrhizobium ottawaense</name>
    <dbReference type="NCBI Taxonomy" id="931866"/>
    <lineage>
        <taxon>Bacteria</taxon>
        <taxon>Pseudomonadati</taxon>
        <taxon>Pseudomonadota</taxon>
        <taxon>Alphaproteobacteria</taxon>
        <taxon>Hyphomicrobiales</taxon>
        <taxon>Nitrobacteraceae</taxon>
        <taxon>Bradyrhizobium</taxon>
    </lineage>
</organism>
<dbReference type="EMBL" id="JBGBZJ010000003">
    <property type="protein sequence ID" value="MEY9458136.1"/>
    <property type="molecule type" value="Genomic_DNA"/>
</dbReference>
<dbReference type="RefSeq" id="WP_080670301.1">
    <property type="nucleotide sequence ID" value="NZ_AP021854.1"/>
</dbReference>
<evidence type="ECO:0000313" key="2">
    <source>
        <dbReference type="Proteomes" id="UP001565369"/>
    </source>
</evidence>
<comment type="caution">
    <text evidence="1">The sequence shown here is derived from an EMBL/GenBank/DDBJ whole genome shotgun (WGS) entry which is preliminary data.</text>
</comment>
<protein>
    <submittedName>
        <fullName evidence="1">Uncharacterized protein</fullName>
    </submittedName>
</protein>